<dbReference type="GeneTree" id="ENSGT00940000162807"/>
<feature type="binding site" evidence="10">
    <location>
        <position position="326"/>
    </location>
    <ligand>
        <name>Fe cation</name>
        <dbReference type="ChEBI" id="CHEBI:24875"/>
        <note>catalytic</note>
    </ligand>
</feature>
<dbReference type="PROSITE" id="PS50095">
    <property type="entry name" value="PLAT"/>
    <property type="match status" value="1"/>
</dbReference>
<evidence type="ECO:0000256" key="8">
    <source>
        <dbReference type="ARBA" id="ARBA00023004"/>
    </source>
</evidence>
<dbReference type="Gene3D" id="2.60.60.20">
    <property type="entry name" value="PLAT/LH2 domain"/>
    <property type="match status" value="1"/>
</dbReference>
<dbReference type="Proteomes" id="UP000694564">
    <property type="component" value="Chromosome 3"/>
</dbReference>
<dbReference type="InterPro" id="IPR001885">
    <property type="entry name" value="LipOase_mml"/>
</dbReference>
<keyword evidence="18" id="KW-1185">Reference proteome</keyword>
<evidence type="ECO:0000256" key="14">
    <source>
        <dbReference type="RuleBase" id="RU003974"/>
    </source>
</evidence>
<dbReference type="SUPFAM" id="SSF49723">
    <property type="entry name" value="Lipase/lipooxygenase domain (PLAT/LH2 domain)"/>
    <property type="match status" value="1"/>
</dbReference>
<feature type="binding site" evidence="11">
    <location>
        <position position="17"/>
    </location>
    <ligand>
        <name>Ca(2+)</name>
        <dbReference type="ChEBI" id="CHEBI:29108"/>
        <label>1</label>
    </ligand>
</feature>
<keyword evidence="9" id="KW-0443">Lipid metabolism</keyword>
<evidence type="ECO:0000256" key="11">
    <source>
        <dbReference type="PIRSR" id="PIRSR601885-2"/>
    </source>
</evidence>
<keyword evidence="8 10" id="KW-0408">Iron</keyword>
<evidence type="ECO:0000256" key="7">
    <source>
        <dbReference type="ARBA" id="ARBA00023002"/>
    </source>
</evidence>
<dbReference type="InterPro" id="IPR020833">
    <property type="entry name" value="LipOase_Fe_BS"/>
</dbReference>
<dbReference type="InterPro" id="IPR036226">
    <property type="entry name" value="LipOase_C_sf"/>
</dbReference>
<dbReference type="InterPro" id="IPR036392">
    <property type="entry name" value="PLAT/LH2_dom_sf"/>
</dbReference>
<evidence type="ECO:0000256" key="4">
    <source>
        <dbReference type="ARBA" id="ARBA00022490"/>
    </source>
</evidence>
<dbReference type="Gene3D" id="1.20.245.10">
    <property type="entry name" value="Lipoxygenase-1, Domain 5"/>
    <property type="match status" value="1"/>
</dbReference>
<dbReference type="GO" id="GO:0005737">
    <property type="term" value="C:cytoplasm"/>
    <property type="evidence" value="ECO:0007669"/>
    <property type="project" value="UniProtKB-SubCell"/>
</dbReference>
<evidence type="ECO:0000259" key="15">
    <source>
        <dbReference type="PROSITE" id="PS50095"/>
    </source>
</evidence>
<organism evidence="17 18">
    <name type="scientific">Sciurus vulgaris</name>
    <name type="common">Eurasian red squirrel</name>
    <dbReference type="NCBI Taxonomy" id="55149"/>
    <lineage>
        <taxon>Eukaryota</taxon>
        <taxon>Metazoa</taxon>
        <taxon>Chordata</taxon>
        <taxon>Craniata</taxon>
        <taxon>Vertebrata</taxon>
        <taxon>Euteleostomi</taxon>
        <taxon>Mammalia</taxon>
        <taxon>Eutheria</taxon>
        <taxon>Euarchontoglires</taxon>
        <taxon>Glires</taxon>
        <taxon>Rodentia</taxon>
        <taxon>Sciuromorpha</taxon>
        <taxon>Sciuridae</taxon>
        <taxon>Sciurinae</taxon>
        <taxon>Sciurini</taxon>
        <taxon>Sciurus</taxon>
    </lineage>
</organism>
<sequence>MGVYRVRVSTGTSVYAGSKNQVELCLVGQHGEAALGELLKASEQEFKVDVSEYLGLLLFVKLRKRHLLQNDAWFCNWISVQGPGDGGAEYRFPCYRWVQGNCILRLPEGTAVDPLEYQYLISFLSHRWGNWEAGLILNVAGTINFEDSLAMGSVNILSNWNDVDDFNWIFWCGYSKLAVRQSWKEDAISGYQFLNGANPMLLRHSIQLPDHLVFPPGTEELQAQLQKELKGGTLFEADFSLLDGIKANVICSHQQHLVAPLVMLKLQSDGQLLPMAIQLQLPRIGSTPPLLFLPTDPPMVWLLAKCWVRSSQFQLHEMQSHLLRGHLMAEATMRCLPSIHLIFKFIIPHLRYTMGINLWARNGLVSDCGVFDQVVSTGGGGHLDLLKRAGGLLTYSSFCPPDDLAEWGLLEVKSSYYAQDALRLWEITYRYVEGIMDLHYKTDVAVRDDHELQNWCREITEIGLLGAQDRGFPTSLQSRAQVCHFVTMCIFTCTGQHSSIHLGQVLNLGNWEFDATMEMVMATLPTVNQATLQMSIIWQLGRRQPIMVPLGQHEEEYFSSPGSKAVLKRFREEQAVLDKEIEVRNENLDIPYEYLRPSLVENSVAI</sequence>
<dbReference type="Ensembl" id="ENSSVLT00005014239.1">
    <property type="protein sequence ID" value="ENSSVLP00005012860.1"/>
    <property type="gene ID" value="ENSSVLG00005010118.1"/>
</dbReference>
<name>A0A8D2BCQ5_SCIVU</name>
<dbReference type="PANTHER" id="PTHR11771">
    <property type="entry name" value="LIPOXYGENASE"/>
    <property type="match status" value="1"/>
</dbReference>
<dbReference type="PRINTS" id="PR00087">
    <property type="entry name" value="LIPOXYGENASE"/>
</dbReference>
<feature type="binding site" evidence="10">
    <location>
        <position position="606"/>
    </location>
    <ligand>
        <name>Fe cation</name>
        <dbReference type="ChEBI" id="CHEBI:24875"/>
        <note>catalytic</note>
    </ligand>
</feature>
<evidence type="ECO:0000313" key="17">
    <source>
        <dbReference type="Ensembl" id="ENSSVLP00005012860.1"/>
    </source>
</evidence>
<dbReference type="InterPro" id="IPR042062">
    <property type="entry name" value="PLAT_LOX_verte"/>
</dbReference>
<proteinExistence type="inferred from homology"/>
<evidence type="ECO:0000256" key="13">
    <source>
        <dbReference type="PROSITE-ProRule" id="PRU00152"/>
    </source>
</evidence>
<feature type="site" description="Essential for stabilizing binding to COTL1" evidence="12">
    <location>
        <position position="97"/>
    </location>
</feature>
<reference evidence="17" key="1">
    <citation type="submission" date="2025-08" db="UniProtKB">
        <authorList>
            <consortium name="Ensembl"/>
        </authorList>
    </citation>
    <scope>IDENTIFICATION</scope>
</reference>
<evidence type="ECO:0000256" key="5">
    <source>
        <dbReference type="ARBA" id="ARBA00022723"/>
    </source>
</evidence>
<evidence type="ECO:0000256" key="9">
    <source>
        <dbReference type="ARBA" id="ARBA00023098"/>
    </source>
</evidence>
<evidence type="ECO:0000256" key="1">
    <source>
        <dbReference type="ARBA" id="ARBA00004496"/>
    </source>
</evidence>
<comment type="similarity">
    <text evidence="3 14">Belongs to the lipoxygenase family.</text>
</comment>
<comment type="caution">
    <text evidence="13">Lacks conserved residue(s) required for the propagation of feature annotation.</text>
</comment>
<keyword evidence="11" id="KW-0106">Calcium</keyword>
<dbReference type="AlphaFoldDB" id="A0A8D2BCQ5"/>
<dbReference type="Gene3D" id="3.10.450.60">
    <property type="match status" value="1"/>
</dbReference>
<dbReference type="CDD" id="cd01753">
    <property type="entry name" value="PLAT_LOX"/>
    <property type="match status" value="1"/>
</dbReference>
<dbReference type="InterPro" id="IPR013819">
    <property type="entry name" value="LipOase_C"/>
</dbReference>
<dbReference type="PRINTS" id="PR00467">
    <property type="entry name" value="MAMLPOXGNASE"/>
</dbReference>
<keyword evidence="7 14" id="KW-0560">Oxidoreductase</keyword>
<feature type="binding site" evidence="10">
    <location>
        <position position="321"/>
    </location>
    <ligand>
        <name>Fe cation</name>
        <dbReference type="ChEBI" id="CHEBI:24875"/>
        <note>catalytic</note>
    </ligand>
</feature>
<dbReference type="InterPro" id="IPR001024">
    <property type="entry name" value="PLAT/LH2_dom"/>
</dbReference>
<evidence type="ECO:0000256" key="12">
    <source>
        <dbReference type="PIRSR" id="PIRSR601885-3"/>
    </source>
</evidence>
<evidence type="ECO:0000259" key="16">
    <source>
        <dbReference type="PROSITE" id="PS51393"/>
    </source>
</evidence>
<protein>
    <submittedName>
        <fullName evidence="17">Arachidonate 15-lipoxygenase</fullName>
    </submittedName>
</protein>
<comment type="subcellular location">
    <subcellularLocation>
        <location evidence="1">Cytoplasm</location>
    </subcellularLocation>
</comment>
<dbReference type="InterPro" id="IPR000907">
    <property type="entry name" value="LipOase"/>
</dbReference>
<dbReference type="SUPFAM" id="SSF48484">
    <property type="entry name" value="Lipoxigenase"/>
    <property type="match status" value="1"/>
</dbReference>
<comment type="cofactor">
    <cofactor evidence="10">
        <name>Fe cation</name>
        <dbReference type="ChEBI" id="CHEBI:24875"/>
    </cofactor>
    <text evidence="10">Binds 1 Fe cation per subunit.</text>
</comment>
<evidence type="ECO:0000313" key="18">
    <source>
        <dbReference type="Proteomes" id="UP000694564"/>
    </source>
</evidence>
<evidence type="ECO:0000256" key="10">
    <source>
        <dbReference type="PIRSR" id="PIRSR601885-1"/>
    </source>
</evidence>
<gene>
    <name evidence="17" type="primary">ALOX15</name>
</gene>
<dbReference type="GO" id="GO:0005506">
    <property type="term" value="F:iron ion binding"/>
    <property type="evidence" value="ECO:0007669"/>
    <property type="project" value="InterPro"/>
</dbReference>
<evidence type="ECO:0000256" key="6">
    <source>
        <dbReference type="ARBA" id="ARBA00022964"/>
    </source>
</evidence>
<dbReference type="FunFam" id="2.60.60.20:FF:000002">
    <property type="entry name" value="Arachidonate 5-lipoxygenase a"/>
    <property type="match status" value="1"/>
</dbReference>
<dbReference type="GO" id="GO:0016702">
    <property type="term" value="F:oxidoreductase activity, acting on single donors with incorporation of molecular oxygen, incorporation of two atoms of oxygen"/>
    <property type="evidence" value="ECO:0007669"/>
    <property type="project" value="InterPro"/>
</dbReference>
<comment type="pathway">
    <text evidence="2">Lipid metabolism.</text>
</comment>
<dbReference type="GO" id="GO:0034440">
    <property type="term" value="P:lipid oxidation"/>
    <property type="evidence" value="ECO:0007669"/>
    <property type="project" value="InterPro"/>
</dbReference>
<dbReference type="OrthoDB" id="407298at2759"/>
<accession>A0A8D2BCQ5</accession>
<evidence type="ECO:0000256" key="3">
    <source>
        <dbReference type="ARBA" id="ARBA00009419"/>
    </source>
</evidence>
<keyword evidence="6 14" id="KW-0223">Dioxygenase</keyword>
<dbReference type="PROSITE" id="PS00711">
    <property type="entry name" value="LIPOXYGENASE_1"/>
    <property type="match status" value="1"/>
</dbReference>
<dbReference type="SMART" id="SM00308">
    <property type="entry name" value="LH2"/>
    <property type="match status" value="1"/>
</dbReference>
<reference evidence="17" key="2">
    <citation type="submission" date="2025-09" db="UniProtKB">
        <authorList>
            <consortium name="Ensembl"/>
        </authorList>
    </citation>
    <scope>IDENTIFICATION</scope>
</reference>
<dbReference type="PROSITE" id="PS51393">
    <property type="entry name" value="LIPOXYGENASE_3"/>
    <property type="match status" value="1"/>
</dbReference>
<evidence type="ECO:0000256" key="2">
    <source>
        <dbReference type="ARBA" id="ARBA00005189"/>
    </source>
</evidence>
<feature type="binding site" evidence="11">
    <location>
        <position position="71"/>
    </location>
    <ligand>
        <name>Ca(2+)</name>
        <dbReference type="ChEBI" id="CHEBI:29108"/>
        <label>1</label>
    </ligand>
</feature>
<feature type="binding site" evidence="10">
    <location>
        <position position="497"/>
    </location>
    <ligand>
        <name>Fe cation</name>
        <dbReference type="ChEBI" id="CHEBI:24875"/>
        <note>catalytic</note>
    </ligand>
</feature>
<keyword evidence="5 10" id="KW-0479">Metal-binding</keyword>
<feature type="domain" description="PLAT" evidence="15">
    <location>
        <begin position="2"/>
        <end position="112"/>
    </location>
</feature>
<feature type="domain" description="Lipoxygenase" evidence="16">
    <location>
        <begin position="47"/>
        <end position="606"/>
    </location>
</feature>
<keyword evidence="4" id="KW-0963">Cytoplasm</keyword>
<dbReference type="Pfam" id="PF00305">
    <property type="entry name" value="Lipoxygenase"/>
    <property type="match status" value="2"/>
</dbReference>
<dbReference type="Pfam" id="PF01477">
    <property type="entry name" value="PLAT"/>
    <property type="match status" value="1"/>
</dbReference>
<feature type="binding site" evidence="11">
    <location>
        <position position="72"/>
    </location>
    <ligand>
        <name>Ca(2+)</name>
        <dbReference type="ChEBI" id="CHEBI:29108"/>
        <label>1</label>
    </ligand>
</feature>